<dbReference type="GO" id="GO:0010460">
    <property type="term" value="P:positive regulation of heart rate"/>
    <property type="evidence" value="ECO:0007669"/>
    <property type="project" value="TreeGrafter"/>
</dbReference>
<evidence type="ECO:0000313" key="8">
    <source>
        <dbReference type="Proteomes" id="UP000327493"/>
    </source>
</evidence>
<dbReference type="PANTHER" id="PTHR23414">
    <property type="entry name" value="ADRENOMEDULLIN, ADM"/>
    <property type="match status" value="1"/>
</dbReference>
<comment type="subcellular location">
    <subcellularLocation>
        <location evidence="1">Secreted</location>
    </subcellularLocation>
</comment>
<organism evidence="7 8">
    <name type="scientific">Etheostoma spectabile</name>
    <name type="common">orangethroat darter</name>
    <dbReference type="NCBI Taxonomy" id="54343"/>
    <lineage>
        <taxon>Eukaryota</taxon>
        <taxon>Metazoa</taxon>
        <taxon>Chordata</taxon>
        <taxon>Craniata</taxon>
        <taxon>Vertebrata</taxon>
        <taxon>Euteleostomi</taxon>
        <taxon>Actinopterygii</taxon>
        <taxon>Neopterygii</taxon>
        <taxon>Teleostei</taxon>
        <taxon>Neoteleostei</taxon>
        <taxon>Acanthomorphata</taxon>
        <taxon>Eupercaria</taxon>
        <taxon>Perciformes</taxon>
        <taxon>Percoidei</taxon>
        <taxon>Percidae</taxon>
        <taxon>Etheostomatinae</taxon>
        <taxon>Etheostoma</taxon>
    </lineage>
</organism>
<dbReference type="InterPro" id="IPR051665">
    <property type="entry name" value="Adrenomedullin-reg_peptide"/>
</dbReference>
<sequence length="284" mass="32198">MDTNHSPAFQPASRPAAKTYRLSLDRAISRVTQLPYRTSGKFKKPVEYSFTADSTRGAFSSNFNITELQGTSVETRTVYLSGYISSSALNVCVYQGAKMQLTIQSFLSCCLLVTVAHCVELEVNPELKKRIIYPRLMDFSSSRRLSIWLGSRLRRDLDSASVGKTAESVYFVRPEDIRDTLLPHSSTDINVRTKRSKNSANQSRRPGCRLGTCSVHDLAHRLHELNKKNEIAPVHKISPQGYGRRRRSLPAHRVTLRLEQGRLRPVWSINDSQVHKLEALLRRT</sequence>
<feature type="disulfide bond" evidence="6">
    <location>
        <begin position="208"/>
        <end position="213"/>
    </location>
</feature>
<dbReference type="AlphaFoldDB" id="A0A5J5DR38"/>
<reference evidence="7 8" key="1">
    <citation type="submission" date="2019-08" db="EMBL/GenBank/DDBJ databases">
        <title>A chromosome-level genome assembly, high-density linkage maps, and genome scans reveal the genomic architecture of hybrid incompatibilities underlying speciation via character displacement in darters (Percidae: Etheostominae).</title>
        <authorList>
            <person name="Moran R.L."/>
            <person name="Catchen J.M."/>
            <person name="Fuller R.C."/>
        </authorList>
    </citation>
    <scope>NUCLEOTIDE SEQUENCE [LARGE SCALE GENOMIC DNA]</scope>
    <source>
        <strain evidence="7">EspeVRDwgs_2016</strain>
        <tissue evidence="7">Muscle</tissue>
    </source>
</reference>
<dbReference type="GO" id="GO:0005179">
    <property type="term" value="F:hormone activity"/>
    <property type="evidence" value="ECO:0007669"/>
    <property type="project" value="InterPro"/>
</dbReference>
<name>A0A5J5DR38_9PERO</name>
<proteinExistence type="inferred from homology"/>
<keyword evidence="4" id="KW-0732">Signal</keyword>
<dbReference type="EMBL" id="VOFY01000001">
    <property type="protein sequence ID" value="KAA8595673.1"/>
    <property type="molecule type" value="Genomic_DNA"/>
</dbReference>
<dbReference type="GO" id="GO:0005615">
    <property type="term" value="C:extracellular space"/>
    <property type="evidence" value="ECO:0007669"/>
    <property type="project" value="TreeGrafter"/>
</dbReference>
<keyword evidence="8" id="KW-1185">Reference proteome</keyword>
<evidence type="ECO:0000256" key="2">
    <source>
        <dbReference type="ARBA" id="ARBA00010575"/>
    </source>
</evidence>
<dbReference type="GO" id="GO:0031700">
    <property type="term" value="F:adrenomedullin receptor binding"/>
    <property type="evidence" value="ECO:0007669"/>
    <property type="project" value="TreeGrafter"/>
</dbReference>
<evidence type="ECO:0000256" key="3">
    <source>
        <dbReference type="ARBA" id="ARBA00022525"/>
    </source>
</evidence>
<dbReference type="PANTHER" id="PTHR23414:SF3">
    <property type="entry name" value="PRO-ADRENOMEDULLIN"/>
    <property type="match status" value="1"/>
</dbReference>
<gene>
    <name evidence="7" type="ORF">FQN60_010964</name>
</gene>
<dbReference type="GO" id="GO:0007189">
    <property type="term" value="P:adenylate cyclase-activating G protein-coupled receptor signaling pathway"/>
    <property type="evidence" value="ECO:0007669"/>
    <property type="project" value="TreeGrafter"/>
</dbReference>
<dbReference type="InterPro" id="IPR021116">
    <property type="entry name" value="Calcitonin/adrenomedullin"/>
</dbReference>
<dbReference type="Proteomes" id="UP000327493">
    <property type="component" value="Chromosome 1"/>
</dbReference>
<dbReference type="GO" id="GO:0003073">
    <property type="term" value="P:regulation of systemic arterial blood pressure"/>
    <property type="evidence" value="ECO:0007669"/>
    <property type="project" value="TreeGrafter"/>
</dbReference>
<protein>
    <recommendedName>
        <fullName evidence="9">Adrenomedullin</fullName>
    </recommendedName>
</protein>
<keyword evidence="5 6" id="KW-1015">Disulfide bond</keyword>
<evidence type="ECO:0000256" key="5">
    <source>
        <dbReference type="ARBA" id="ARBA00023157"/>
    </source>
</evidence>
<accession>A0A5J5DR38</accession>
<evidence type="ECO:0000256" key="4">
    <source>
        <dbReference type="ARBA" id="ARBA00022729"/>
    </source>
</evidence>
<comment type="caution">
    <text evidence="7">The sequence shown here is derived from an EMBL/GenBank/DDBJ whole genome shotgun (WGS) entry which is preliminary data.</text>
</comment>
<evidence type="ECO:0000256" key="1">
    <source>
        <dbReference type="ARBA" id="ARBA00004613"/>
    </source>
</evidence>
<comment type="similarity">
    <text evidence="2">Belongs to the adrenomedullin family.</text>
</comment>
<dbReference type="Pfam" id="PF00214">
    <property type="entry name" value="Calc_CGRP_IAPP"/>
    <property type="match status" value="1"/>
</dbReference>
<evidence type="ECO:0000256" key="6">
    <source>
        <dbReference type="PIRSR" id="PIRSR621116-50"/>
    </source>
</evidence>
<keyword evidence="3" id="KW-0964">Secreted</keyword>
<evidence type="ECO:0008006" key="9">
    <source>
        <dbReference type="Google" id="ProtNLM"/>
    </source>
</evidence>
<evidence type="ECO:0000313" key="7">
    <source>
        <dbReference type="EMBL" id="KAA8595673.1"/>
    </source>
</evidence>
<dbReference type="GO" id="GO:1990410">
    <property type="term" value="P:adrenomedullin receptor signaling pathway"/>
    <property type="evidence" value="ECO:0007669"/>
    <property type="project" value="TreeGrafter"/>
</dbReference>